<dbReference type="PROSITE" id="PS50110">
    <property type="entry name" value="RESPONSE_REGULATORY"/>
    <property type="match status" value="1"/>
</dbReference>
<dbReference type="eggNOG" id="COG0784">
    <property type="taxonomic scope" value="Bacteria"/>
</dbReference>
<protein>
    <submittedName>
        <fullName evidence="3">CheY-like receiver domain-containing protein</fullName>
    </submittedName>
</protein>
<name>K9WZ02_9NOST</name>
<organism evidence="3 4">
    <name type="scientific">Cylindrospermum stagnale PCC 7417</name>
    <dbReference type="NCBI Taxonomy" id="56107"/>
    <lineage>
        <taxon>Bacteria</taxon>
        <taxon>Bacillati</taxon>
        <taxon>Cyanobacteriota</taxon>
        <taxon>Cyanophyceae</taxon>
        <taxon>Nostocales</taxon>
        <taxon>Nostocaceae</taxon>
        <taxon>Cylindrospermum</taxon>
    </lineage>
</organism>
<dbReference type="HOGENOM" id="CLU_1913593_0_0_3"/>
<keyword evidence="4" id="KW-1185">Reference proteome</keyword>
<sequence length="132" mass="15098">MIPDNNHIDCKEPLRVLIIEDTEERQKVLTSLYRSHAWILVNTGHRAITLCNAYDFDIISLDYNLHGDLNGADVAKAIQFSRNKNVRLIVHSLNPKGVKQILNIIPTAIPYPVSKMIRSNQLFKHLKAKLMN</sequence>
<dbReference type="CDD" id="cd00156">
    <property type="entry name" value="REC"/>
    <property type="match status" value="1"/>
</dbReference>
<proteinExistence type="predicted"/>
<dbReference type="AlphaFoldDB" id="K9WZ02"/>
<dbReference type="RefSeq" id="WP_015208823.1">
    <property type="nucleotide sequence ID" value="NC_019757.1"/>
</dbReference>
<evidence type="ECO:0000313" key="4">
    <source>
        <dbReference type="Proteomes" id="UP000010475"/>
    </source>
</evidence>
<dbReference type="InterPro" id="IPR046909">
    <property type="entry name" value="cREC_REC"/>
</dbReference>
<dbReference type="InterPro" id="IPR001789">
    <property type="entry name" value="Sig_transdc_resp-reg_receiver"/>
</dbReference>
<dbReference type="Pfam" id="PF20274">
    <property type="entry name" value="cREC_REC"/>
    <property type="match status" value="1"/>
</dbReference>
<dbReference type="GO" id="GO:0000160">
    <property type="term" value="P:phosphorelay signal transduction system"/>
    <property type="evidence" value="ECO:0007669"/>
    <property type="project" value="InterPro"/>
</dbReference>
<dbReference type="OrthoDB" id="2962330at2"/>
<gene>
    <name evidence="3" type="ORF">Cylst_3425</name>
</gene>
<dbReference type="KEGG" id="csg:Cylst_3425"/>
<dbReference type="EMBL" id="CP003642">
    <property type="protein sequence ID" value="AFZ25575.1"/>
    <property type="molecule type" value="Genomic_DNA"/>
</dbReference>
<dbReference type="Proteomes" id="UP000010475">
    <property type="component" value="Chromosome"/>
</dbReference>
<evidence type="ECO:0000256" key="1">
    <source>
        <dbReference type="PROSITE-ProRule" id="PRU00169"/>
    </source>
</evidence>
<keyword evidence="1" id="KW-0597">Phosphoprotein</keyword>
<dbReference type="SUPFAM" id="SSF52172">
    <property type="entry name" value="CheY-like"/>
    <property type="match status" value="1"/>
</dbReference>
<feature type="modified residue" description="4-aspartylphosphate" evidence="1">
    <location>
        <position position="62"/>
    </location>
</feature>
<dbReference type="Gene3D" id="3.40.50.2300">
    <property type="match status" value="1"/>
</dbReference>
<reference evidence="3 4" key="1">
    <citation type="submission" date="2012-06" db="EMBL/GenBank/DDBJ databases">
        <title>Finished chromosome of genome of Cylindrospermum stagnale PCC 7417.</title>
        <authorList>
            <consortium name="US DOE Joint Genome Institute"/>
            <person name="Gugger M."/>
            <person name="Coursin T."/>
            <person name="Rippka R."/>
            <person name="Tandeau De Marsac N."/>
            <person name="Huntemann M."/>
            <person name="Wei C.-L."/>
            <person name="Han J."/>
            <person name="Detter J.C."/>
            <person name="Han C."/>
            <person name="Tapia R."/>
            <person name="Chen A."/>
            <person name="Kyrpides N."/>
            <person name="Mavromatis K."/>
            <person name="Markowitz V."/>
            <person name="Szeto E."/>
            <person name="Ivanova N."/>
            <person name="Pagani I."/>
            <person name="Pati A."/>
            <person name="Goodwin L."/>
            <person name="Nordberg H.P."/>
            <person name="Cantor M.N."/>
            <person name="Hua S.X."/>
            <person name="Woyke T."/>
            <person name="Kerfeld C.A."/>
        </authorList>
    </citation>
    <scope>NUCLEOTIDE SEQUENCE [LARGE SCALE GENOMIC DNA]</scope>
    <source>
        <strain evidence="3 4">PCC 7417</strain>
    </source>
</reference>
<evidence type="ECO:0000313" key="3">
    <source>
        <dbReference type="EMBL" id="AFZ25575.1"/>
    </source>
</evidence>
<accession>K9WZ02</accession>
<dbReference type="InterPro" id="IPR011006">
    <property type="entry name" value="CheY-like_superfamily"/>
</dbReference>
<dbReference type="STRING" id="56107.Cylst_3425"/>
<evidence type="ECO:0000259" key="2">
    <source>
        <dbReference type="PROSITE" id="PS50110"/>
    </source>
</evidence>
<feature type="domain" description="Response regulatory" evidence="2">
    <location>
        <begin position="15"/>
        <end position="130"/>
    </location>
</feature>